<dbReference type="EMBL" id="CP121194">
    <property type="protein sequence ID" value="XBH09600.1"/>
    <property type="molecule type" value="Genomic_DNA"/>
</dbReference>
<feature type="repeat" description="TPR" evidence="1">
    <location>
        <begin position="162"/>
        <end position="195"/>
    </location>
</feature>
<sequence length="350" mass="38386">MKAFWICVLCIAAVAPVAHADGCIGAETQLKLIADDLGRNAVEAAQNTLAPLTTMYPACPQLTLMRARIAAAQGSTSEAQDLFTRYLAIVPGDAAGMAYFARFLIDQAQYQQADDLSAAALNNEPANPAALAVRGQILDMKGQAQIGLTLLKRSCELDPGNADAQFQLGTLYDRAKRPADAVLTFQKVVDLDPEYAPAWDYLALNLEPLGQEDRADDAYKKGLAVNHEGPHFDAFLDYNYGRFLAKRNQLAESKQHLDRAVDLVPTFRATWYDRAKVNARLGNYAQARTDAEKAASITDQTGGIIDLQIYVLLEQIYRRLGETELAEKYAALTRETPPPVRKGYDQSVSK</sequence>
<dbReference type="Pfam" id="PF13432">
    <property type="entry name" value="TPR_16"/>
    <property type="match status" value="3"/>
</dbReference>
<dbReference type="InterPro" id="IPR019734">
    <property type="entry name" value="TPR_rpt"/>
</dbReference>
<dbReference type="PANTHER" id="PTHR44366">
    <property type="entry name" value="UDP-N-ACETYLGLUCOSAMINE--PEPTIDE N-ACETYLGLUCOSAMINYLTRANSFERASE 110 KDA SUBUNIT"/>
    <property type="match status" value="1"/>
</dbReference>
<dbReference type="Gene3D" id="1.25.40.10">
    <property type="entry name" value="Tetratricopeptide repeat domain"/>
    <property type="match status" value="1"/>
</dbReference>
<organism evidence="3">
    <name type="scientific">Edaphobacter paludis</name>
    <dbReference type="NCBI Taxonomy" id="3035702"/>
    <lineage>
        <taxon>Bacteria</taxon>
        <taxon>Pseudomonadati</taxon>
        <taxon>Acidobacteriota</taxon>
        <taxon>Terriglobia</taxon>
        <taxon>Terriglobales</taxon>
        <taxon>Acidobacteriaceae</taxon>
        <taxon>Edaphobacter</taxon>
    </lineage>
</organism>
<dbReference type="PANTHER" id="PTHR44366:SF1">
    <property type="entry name" value="UDP-N-ACETYLGLUCOSAMINE--PEPTIDE N-ACETYLGLUCOSAMINYLTRANSFERASE 110 KDA SUBUNIT"/>
    <property type="match status" value="1"/>
</dbReference>
<evidence type="ECO:0000313" key="3">
    <source>
        <dbReference type="EMBL" id="XBH09600.1"/>
    </source>
</evidence>
<gene>
    <name evidence="3" type="ORF">P4G45_14060</name>
    <name evidence="4" type="ORF">P8936_14475</name>
</gene>
<evidence type="ECO:0000256" key="2">
    <source>
        <dbReference type="SAM" id="SignalP"/>
    </source>
</evidence>
<dbReference type="InterPro" id="IPR037919">
    <property type="entry name" value="OGT"/>
</dbReference>
<feature type="signal peptide" evidence="2">
    <location>
        <begin position="1"/>
        <end position="20"/>
    </location>
</feature>
<dbReference type="InterPro" id="IPR011990">
    <property type="entry name" value="TPR-like_helical_dom_sf"/>
</dbReference>
<accession>A0AAU7CWY0</accession>
<keyword evidence="1" id="KW-0802">TPR repeat</keyword>
<proteinExistence type="predicted"/>
<keyword evidence="2" id="KW-0732">Signal</keyword>
<accession>A0AAU7D6V7</accession>
<dbReference type="SMART" id="SM00028">
    <property type="entry name" value="TPR"/>
    <property type="match status" value="6"/>
</dbReference>
<dbReference type="SUPFAM" id="SSF48452">
    <property type="entry name" value="TPR-like"/>
    <property type="match status" value="2"/>
</dbReference>
<dbReference type="RefSeq" id="WP_348267109.1">
    <property type="nucleotide sequence ID" value="NZ_CP121194.1"/>
</dbReference>
<evidence type="ECO:0000313" key="4">
    <source>
        <dbReference type="EMBL" id="XBH12887.1"/>
    </source>
</evidence>
<dbReference type="PROSITE" id="PS50005">
    <property type="entry name" value="TPR"/>
    <property type="match status" value="1"/>
</dbReference>
<protein>
    <submittedName>
        <fullName evidence="3">Tetratricopeptide repeat protein</fullName>
    </submittedName>
</protein>
<evidence type="ECO:0000256" key="1">
    <source>
        <dbReference type="PROSITE-ProRule" id="PRU00339"/>
    </source>
</evidence>
<dbReference type="AlphaFoldDB" id="A0AAU7CWY0"/>
<dbReference type="KEGG" id="epl:P4G45_14060"/>
<reference evidence="3" key="1">
    <citation type="submission" date="2023-03" db="EMBL/GenBank/DDBJ databases">
        <title>Edaphobacter sp.</title>
        <authorList>
            <person name="Huber K.J."/>
            <person name="Papendorf J."/>
            <person name="Pilke C."/>
            <person name="Bunk B."/>
            <person name="Sproeer C."/>
            <person name="Pester M."/>
        </authorList>
    </citation>
    <scope>NUCLEOTIDE SEQUENCE</scope>
    <source>
        <strain evidence="3">DSM 109919</strain>
        <strain evidence="4">DSM 109920</strain>
    </source>
</reference>
<dbReference type="GO" id="GO:0097363">
    <property type="term" value="F:protein O-acetylglucosaminyltransferase activity"/>
    <property type="evidence" value="ECO:0007669"/>
    <property type="project" value="TreeGrafter"/>
</dbReference>
<dbReference type="GO" id="GO:0006493">
    <property type="term" value="P:protein O-linked glycosylation"/>
    <property type="evidence" value="ECO:0007669"/>
    <property type="project" value="InterPro"/>
</dbReference>
<name>A0AAU7CWY0_9BACT</name>
<feature type="chain" id="PRO_5043288423" evidence="2">
    <location>
        <begin position="21"/>
        <end position="350"/>
    </location>
</feature>
<dbReference type="EMBL" id="CP121195">
    <property type="protein sequence ID" value="XBH12887.1"/>
    <property type="molecule type" value="Genomic_DNA"/>
</dbReference>